<reference evidence="1" key="1">
    <citation type="journal article" date="2003" name="Genome Biol.">
        <title>An integrated gene annotation and transcriptional profiling approach towards the full gene content of the Drosophila genome.</title>
        <authorList>
            <person name="Hild M."/>
            <person name="Beckmann B."/>
            <person name="Haas S.A."/>
            <person name="Koch B."/>
            <person name="Solovyev V."/>
            <person name="Busold C."/>
            <person name="Fellenberg K."/>
            <person name="Boutros M."/>
            <person name="Vingron M."/>
            <person name="Sauer F."/>
            <person name="Hoheisel J.D."/>
            <person name="Paro R."/>
        </authorList>
    </citation>
    <scope>NUCLEOTIDE SEQUENCE</scope>
</reference>
<sequence length="294" mass="32639">MFRWLSQLGNGAGGQIGTRRSWSGLAGIGATTTALVMRKWQRKRTNQEPLTYGHKPQEWVEWGVLGSGSLRAFCYLLSGKKGVKGTRGETNGSPRGKMQLRCCSQNSSQHQPLHTHTPTKKQADLEAAPFCYARRFTLPARQDDSFVLRPAPCCHTPGHLIKCHFSCNADANANAVVVALSNHEVIHGALSILSWLWQRMASWCWGVCGVFGGAGKPNAQLGPFRALFSPFRWLTSLNLSPQSNSHSVRSPETHCIHSDVLCMLQLLQWLLQLQLHYSRSCSSCNSMELLLQLE</sequence>
<proteinExistence type="predicted"/>
<gene>
    <name evidence="1" type="ORF">HDC11248</name>
</gene>
<dbReference type="AlphaFoldDB" id="Q6IKW5"/>
<name>Q6IKW5_DROME</name>
<dbReference type="EMBL" id="BK002251">
    <property type="protein sequence ID" value="DAA03094.1"/>
    <property type="molecule type" value="Genomic_DNA"/>
</dbReference>
<protein>
    <submittedName>
        <fullName evidence="1">HDC11248</fullName>
    </submittedName>
</protein>
<accession>Q6IKW5</accession>
<organism evidence="1">
    <name type="scientific">Drosophila melanogaster</name>
    <name type="common">Fruit fly</name>
    <dbReference type="NCBI Taxonomy" id="7227"/>
    <lineage>
        <taxon>Eukaryota</taxon>
        <taxon>Metazoa</taxon>
        <taxon>Ecdysozoa</taxon>
        <taxon>Arthropoda</taxon>
        <taxon>Hexapoda</taxon>
        <taxon>Insecta</taxon>
        <taxon>Pterygota</taxon>
        <taxon>Neoptera</taxon>
        <taxon>Endopterygota</taxon>
        <taxon>Diptera</taxon>
        <taxon>Brachycera</taxon>
        <taxon>Muscomorpha</taxon>
        <taxon>Ephydroidea</taxon>
        <taxon>Drosophilidae</taxon>
        <taxon>Drosophila</taxon>
        <taxon>Sophophora</taxon>
    </lineage>
</organism>
<evidence type="ECO:0000313" key="1">
    <source>
        <dbReference type="EMBL" id="DAA03094.1"/>
    </source>
</evidence>